<accession>A0A1I7NW20</accession>
<evidence type="ECO:0000313" key="3">
    <source>
        <dbReference type="Proteomes" id="UP000199074"/>
    </source>
</evidence>
<proteinExistence type="predicted"/>
<name>A0A1I7NW20_9HYPH</name>
<evidence type="ECO:0000256" key="1">
    <source>
        <dbReference type="SAM" id="SignalP"/>
    </source>
</evidence>
<organism evidence="2 3">
    <name type="scientific">Devosia crocina</name>
    <dbReference type="NCBI Taxonomy" id="429728"/>
    <lineage>
        <taxon>Bacteria</taxon>
        <taxon>Pseudomonadati</taxon>
        <taxon>Pseudomonadota</taxon>
        <taxon>Alphaproteobacteria</taxon>
        <taxon>Hyphomicrobiales</taxon>
        <taxon>Devosiaceae</taxon>
        <taxon>Devosia</taxon>
    </lineage>
</organism>
<protein>
    <submittedName>
        <fullName evidence="2">Uncharacterized protein</fullName>
    </submittedName>
</protein>
<dbReference type="OrthoDB" id="7950764at2"/>
<reference evidence="2 3" key="1">
    <citation type="submission" date="2016-10" db="EMBL/GenBank/DDBJ databases">
        <authorList>
            <person name="de Groot N.N."/>
        </authorList>
    </citation>
    <scope>NUCLEOTIDE SEQUENCE [LARGE SCALE GENOMIC DNA]</scope>
    <source>
        <strain evidence="2 3">IPL20</strain>
    </source>
</reference>
<gene>
    <name evidence="2" type="ORF">SAMN05216456_3661</name>
</gene>
<dbReference type="Proteomes" id="UP000199074">
    <property type="component" value="Unassembled WGS sequence"/>
</dbReference>
<evidence type="ECO:0000313" key="2">
    <source>
        <dbReference type="EMBL" id="SFV38870.1"/>
    </source>
</evidence>
<keyword evidence="3" id="KW-1185">Reference proteome</keyword>
<feature type="signal peptide" evidence="1">
    <location>
        <begin position="1"/>
        <end position="20"/>
    </location>
</feature>
<dbReference type="RefSeq" id="WP_092427166.1">
    <property type="nucleotide sequence ID" value="NZ_FPCK01000004.1"/>
</dbReference>
<dbReference type="EMBL" id="FPCK01000004">
    <property type="protein sequence ID" value="SFV38870.1"/>
    <property type="molecule type" value="Genomic_DNA"/>
</dbReference>
<feature type="chain" id="PRO_5011613759" evidence="1">
    <location>
        <begin position="21"/>
        <end position="133"/>
    </location>
</feature>
<dbReference type="AlphaFoldDB" id="A0A1I7NW20"/>
<keyword evidence="1" id="KW-0732">Signal</keyword>
<sequence>MPRLLSALAFLALSLNAAVAQDQAPQEPAPGQSVTIDPLAKVNSSNRQSELLTGLYATQATIELCGIDVIEPGVTAMAAHRRQLQGELRMDEATGESAYAAIKADVEKAGVDCAEGSTDRTQANAVIAIYSGN</sequence>